<evidence type="ECO:0000313" key="1">
    <source>
        <dbReference type="EMBL" id="GMQ63761.1"/>
    </source>
</evidence>
<reference evidence="1" key="1">
    <citation type="submission" date="2023-09" db="EMBL/GenBank/DDBJ databases">
        <title>Vallitalea sediminicola and Vallitalea maricola sp. nov., anaerobic bacteria isolated from marine sediment.</title>
        <authorList>
            <person name="Hirano S."/>
            <person name="Maeda A."/>
            <person name="Terahara T."/>
            <person name="Mori K."/>
            <person name="Hamada M."/>
            <person name="Matsumoto R."/>
            <person name="Kobayashi T."/>
        </authorList>
    </citation>
    <scope>NUCLEOTIDE SEQUENCE</scope>
    <source>
        <strain evidence="1">AN17-2</strain>
    </source>
</reference>
<proteinExistence type="predicted"/>
<dbReference type="EMBL" id="BTPU01000052">
    <property type="protein sequence ID" value="GMQ63761.1"/>
    <property type="molecule type" value="Genomic_DNA"/>
</dbReference>
<dbReference type="Proteomes" id="UP001374599">
    <property type="component" value="Unassembled WGS sequence"/>
</dbReference>
<evidence type="ECO:0000313" key="2">
    <source>
        <dbReference type="Proteomes" id="UP001374599"/>
    </source>
</evidence>
<keyword evidence="2" id="KW-1185">Reference proteome</keyword>
<gene>
    <name evidence="1" type="ORF">AN2V17_29960</name>
</gene>
<accession>A0ACB5ULC0</accession>
<name>A0ACB5ULC0_9FIRM</name>
<sequence>MNTIKQTNIIIKSQINLRLDLLIKRPPINSDIIPFIIVCLLNIFNITPIIFHIIKTLIQYSTYNVCFFIILFKEHM</sequence>
<comment type="caution">
    <text evidence="1">The sequence shown here is derived from an EMBL/GenBank/DDBJ whole genome shotgun (WGS) entry which is preliminary data.</text>
</comment>
<organism evidence="1 2">
    <name type="scientific">Vallitalea maricola</name>
    <dbReference type="NCBI Taxonomy" id="3074433"/>
    <lineage>
        <taxon>Bacteria</taxon>
        <taxon>Bacillati</taxon>
        <taxon>Bacillota</taxon>
        <taxon>Clostridia</taxon>
        <taxon>Lachnospirales</taxon>
        <taxon>Vallitaleaceae</taxon>
        <taxon>Vallitalea</taxon>
    </lineage>
</organism>
<protein>
    <submittedName>
        <fullName evidence="1">Uncharacterized protein</fullName>
    </submittedName>
</protein>